<reference evidence="3 4" key="1">
    <citation type="submission" date="2019-02" db="EMBL/GenBank/DDBJ databases">
        <title>Genome sequencing of the rare red list fungi Phellinidium pouzarii.</title>
        <authorList>
            <person name="Buettner E."/>
            <person name="Kellner H."/>
        </authorList>
    </citation>
    <scope>NUCLEOTIDE SEQUENCE [LARGE SCALE GENOMIC DNA]</scope>
    <source>
        <strain evidence="3 4">DSM 108285</strain>
    </source>
</reference>
<gene>
    <name evidence="3" type="ORF">EW145_g6247</name>
</gene>
<evidence type="ECO:0000259" key="2">
    <source>
        <dbReference type="Pfam" id="PF09103"/>
    </source>
</evidence>
<organism evidence="3 4">
    <name type="scientific">Phellinidium pouzarii</name>
    <dbReference type="NCBI Taxonomy" id="167371"/>
    <lineage>
        <taxon>Eukaryota</taxon>
        <taxon>Fungi</taxon>
        <taxon>Dikarya</taxon>
        <taxon>Basidiomycota</taxon>
        <taxon>Agaricomycotina</taxon>
        <taxon>Agaricomycetes</taxon>
        <taxon>Hymenochaetales</taxon>
        <taxon>Hymenochaetaceae</taxon>
        <taxon>Phellinidium</taxon>
    </lineage>
</organism>
<feature type="region of interest" description="Disordered" evidence="1">
    <location>
        <begin position="344"/>
        <end position="411"/>
    </location>
</feature>
<feature type="compositionally biased region" description="Polar residues" evidence="1">
    <location>
        <begin position="237"/>
        <end position="262"/>
    </location>
</feature>
<feature type="compositionally biased region" description="Polar residues" evidence="1">
    <location>
        <begin position="212"/>
        <end position="224"/>
    </location>
</feature>
<dbReference type="Proteomes" id="UP000308199">
    <property type="component" value="Unassembled WGS sequence"/>
</dbReference>
<feature type="compositionally biased region" description="Polar residues" evidence="1">
    <location>
        <begin position="99"/>
        <end position="109"/>
    </location>
</feature>
<feature type="compositionally biased region" description="Basic and acidic residues" evidence="1">
    <location>
        <begin position="384"/>
        <end position="411"/>
    </location>
</feature>
<dbReference type="PANTHER" id="PTHR11289">
    <property type="entry name" value="BREAST CANCER TYPE 2 SUSCEPTIBILITY PROTEIN BRCA2"/>
    <property type="match status" value="1"/>
</dbReference>
<comment type="caution">
    <text evidence="3">The sequence shown here is derived from an EMBL/GenBank/DDBJ whole genome shotgun (WGS) entry which is preliminary data.</text>
</comment>
<dbReference type="GO" id="GO:0000724">
    <property type="term" value="P:double-strand break repair via homologous recombination"/>
    <property type="evidence" value="ECO:0007669"/>
    <property type="project" value="InterPro"/>
</dbReference>
<accession>A0A4S4KX63</accession>
<dbReference type="SUPFAM" id="SSF81872">
    <property type="entry name" value="BRCA2 helical domain"/>
    <property type="match status" value="1"/>
</dbReference>
<dbReference type="GO" id="GO:0006355">
    <property type="term" value="P:regulation of DNA-templated transcription"/>
    <property type="evidence" value="ECO:0007669"/>
    <property type="project" value="TreeGrafter"/>
</dbReference>
<protein>
    <recommendedName>
        <fullName evidence="2">BRCA2 OB1 domain-containing protein</fullName>
    </recommendedName>
</protein>
<dbReference type="InterPro" id="IPR036315">
    <property type="entry name" value="BRCA2_hlx_sf"/>
</dbReference>
<dbReference type="SUPFAM" id="SSF50249">
    <property type="entry name" value="Nucleic acid-binding proteins"/>
    <property type="match status" value="2"/>
</dbReference>
<name>A0A4S4KX63_9AGAM</name>
<dbReference type="InterPro" id="IPR012340">
    <property type="entry name" value="NA-bd_OB-fold"/>
</dbReference>
<feature type="region of interest" description="Disordered" evidence="1">
    <location>
        <begin position="208"/>
        <end position="331"/>
    </location>
</feature>
<sequence length="912" mass="100182">MACNARKRMRLSSPTYDAGLEDLDEYDLQELDRIELTLSQLVGTSSQNEKSIRCFHPSQDAKERRLKAIMLAIESDAEGSEKVNVGEKRAREEEFGLKSATSISTTNANAKYDHELPSSPEEPPQAPDYSKWFAPDPSTPLLGFQRVSKSLIGPLSDDAAVPSTFTPAGNSFIGAGFASASDIQKAIIEPSKKALELAAKKMKDWSEADESVLQTSDAPQSPSKSGPGFARPVLASVANSSTFRTPISPKRNNSSRSVSTPTPGRLSGADKTRTFRSPLLGQPSPRTVYPKAGPSSPGKNGSRVSRSARPHPLASTPMTILVSPERPGGSILDSAEALMTPVRPGVPTVSESARRSHKTVGFSTPFKQGMKPGEPGRAVLEKTQQVEKTKTTRTRTKQDNENPRKGLKLKDSGLMPQRHSVNELEQMGLNITELSQINPETAIFYVFHTSESYISSTQTQVASAAAGVSLGPADVHVHLLQAGRTLASRKWVNNHWSLVLWKLAGLACLQPERENTPERRWCWRSVLEQFEARYDRELAGGSRPPLRLIAAQDAPAGAPIVLVVTRVLWTQAGRVGKNGRVIEDAGGELEVSDGWYRLKAPIDAPLARAVLRGAIKAGRKIAVAGAKVFFLDNDKREPSEILEAYEACSLLLSGNGTHLAPWHAKLGFQPEPFIATLGSLTPDGGPVPLIDLVVEKVYPIAFLEFLAATGGKKTSSGPRSEAEEAEVDDEWRKRRDAEELKLQDELSARWCRLEDFADRLERTARGRFNPSEDESPPEHIDDLFDELDELPADEIATFIRQLTIEECGFLARFIRRKVLRDKELAPEEIEIGMKDKCPPRDVRNFRIVIVRDAQTRRRPANRIAQLTLWDVLSLCVSEGGRPGAIEIGQRFLLKGIADDKSRSNTTKRMDGE</sequence>
<dbReference type="EMBL" id="SGPK01000452">
    <property type="protein sequence ID" value="THH03452.1"/>
    <property type="molecule type" value="Genomic_DNA"/>
</dbReference>
<evidence type="ECO:0000256" key="1">
    <source>
        <dbReference type="SAM" id="MobiDB-lite"/>
    </source>
</evidence>
<evidence type="ECO:0000313" key="3">
    <source>
        <dbReference type="EMBL" id="THH03452.1"/>
    </source>
</evidence>
<feature type="domain" description="BRCA2 OB1" evidence="2">
    <location>
        <begin position="544"/>
        <end position="669"/>
    </location>
</feature>
<dbReference type="OrthoDB" id="21095at2759"/>
<dbReference type="Gene3D" id="2.40.50.140">
    <property type="entry name" value="Nucleic acid-binding proteins"/>
    <property type="match status" value="2"/>
</dbReference>
<dbReference type="AlphaFoldDB" id="A0A4S4KX63"/>
<feature type="region of interest" description="Disordered" evidence="1">
    <location>
        <begin position="711"/>
        <end position="730"/>
    </location>
</feature>
<dbReference type="InterPro" id="IPR015187">
    <property type="entry name" value="BRCA2_OB_1"/>
</dbReference>
<keyword evidence="4" id="KW-1185">Reference proteome</keyword>
<dbReference type="PANTHER" id="PTHR11289:SF0">
    <property type="entry name" value="BREAST CANCER TYPE 2 SUSCEPTIBILITY PROTEIN"/>
    <property type="match status" value="1"/>
</dbReference>
<proteinExistence type="predicted"/>
<feature type="region of interest" description="Disordered" evidence="1">
    <location>
        <begin position="95"/>
        <end position="128"/>
    </location>
</feature>
<dbReference type="InterPro" id="IPR015525">
    <property type="entry name" value="BRCA2"/>
</dbReference>
<evidence type="ECO:0000313" key="4">
    <source>
        <dbReference type="Proteomes" id="UP000308199"/>
    </source>
</evidence>
<dbReference type="Pfam" id="PF09103">
    <property type="entry name" value="BRCA-2_OB1"/>
    <property type="match status" value="1"/>
</dbReference>